<dbReference type="Proteomes" id="UP000652761">
    <property type="component" value="Unassembled WGS sequence"/>
</dbReference>
<proteinExistence type="predicted"/>
<sequence>MGRERCIACKLCEAISLYKGGPNSIDVREVPSDPDPISILPSMLRRGWEEIWQPQTVNECSLGAFTGTVSEFSHGSSSLESSPPYCVLSGSPLMWYLELPSEKSTDSRLAFLVLHGEWASPTSWNAPSLSSPPYGGFRVTSSLYRASQPLCGTRRIDLSPFEGDMVVVMF</sequence>
<dbReference type="AlphaFoldDB" id="A0A843THC5"/>
<evidence type="ECO:0000313" key="2">
    <source>
        <dbReference type="Proteomes" id="UP000652761"/>
    </source>
</evidence>
<protein>
    <submittedName>
        <fullName evidence="1">Uncharacterized protein</fullName>
    </submittedName>
</protein>
<feature type="non-terminal residue" evidence="1">
    <location>
        <position position="170"/>
    </location>
</feature>
<organism evidence="1 2">
    <name type="scientific">Colocasia esculenta</name>
    <name type="common">Wild taro</name>
    <name type="synonym">Arum esculentum</name>
    <dbReference type="NCBI Taxonomy" id="4460"/>
    <lineage>
        <taxon>Eukaryota</taxon>
        <taxon>Viridiplantae</taxon>
        <taxon>Streptophyta</taxon>
        <taxon>Embryophyta</taxon>
        <taxon>Tracheophyta</taxon>
        <taxon>Spermatophyta</taxon>
        <taxon>Magnoliopsida</taxon>
        <taxon>Liliopsida</taxon>
        <taxon>Araceae</taxon>
        <taxon>Aroideae</taxon>
        <taxon>Colocasieae</taxon>
        <taxon>Colocasia</taxon>
    </lineage>
</organism>
<dbReference type="EMBL" id="NMUH01000067">
    <property type="protein sequence ID" value="MQL70415.1"/>
    <property type="molecule type" value="Genomic_DNA"/>
</dbReference>
<comment type="caution">
    <text evidence="1">The sequence shown here is derived from an EMBL/GenBank/DDBJ whole genome shotgun (WGS) entry which is preliminary data.</text>
</comment>
<reference evidence="1" key="1">
    <citation type="submission" date="2017-07" db="EMBL/GenBank/DDBJ databases">
        <title>Taro Niue Genome Assembly and Annotation.</title>
        <authorList>
            <person name="Atibalentja N."/>
            <person name="Keating K."/>
            <person name="Fields C.J."/>
        </authorList>
    </citation>
    <scope>NUCLEOTIDE SEQUENCE</scope>
    <source>
        <strain evidence="1">Niue_2</strain>
        <tissue evidence="1">Leaf</tissue>
    </source>
</reference>
<accession>A0A843THC5</accession>
<evidence type="ECO:0000313" key="1">
    <source>
        <dbReference type="EMBL" id="MQL70415.1"/>
    </source>
</evidence>
<name>A0A843THC5_COLES</name>
<gene>
    <name evidence="1" type="ORF">Taro_002738</name>
</gene>
<keyword evidence="2" id="KW-1185">Reference proteome</keyword>